<feature type="non-terminal residue" evidence="1">
    <location>
        <position position="1"/>
    </location>
</feature>
<dbReference type="Proteomes" id="UP001295469">
    <property type="component" value="Chromosome C02"/>
</dbReference>
<dbReference type="EMBL" id="HG994366">
    <property type="protein sequence ID" value="CAF1891332.1"/>
    <property type="molecule type" value="Genomic_DNA"/>
</dbReference>
<protein>
    <submittedName>
        <fullName evidence="1">(rape) hypothetical protein</fullName>
    </submittedName>
</protein>
<dbReference type="AlphaFoldDB" id="A0A816K479"/>
<organism evidence="1">
    <name type="scientific">Brassica napus</name>
    <name type="common">Rape</name>
    <dbReference type="NCBI Taxonomy" id="3708"/>
    <lineage>
        <taxon>Eukaryota</taxon>
        <taxon>Viridiplantae</taxon>
        <taxon>Streptophyta</taxon>
        <taxon>Embryophyta</taxon>
        <taxon>Tracheophyta</taxon>
        <taxon>Spermatophyta</taxon>
        <taxon>Magnoliopsida</taxon>
        <taxon>eudicotyledons</taxon>
        <taxon>Gunneridae</taxon>
        <taxon>Pentapetalae</taxon>
        <taxon>rosids</taxon>
        <taxon>malvids</taxon>
        <taxon>Brassicales</taxon>
        <taxon>Brassicaceae</taxon>
        <taxon>Brassiceae</taxon>
        <taxon>Brassica</taxon>
    </lineage>
</organism>
<gene>
    <name evidence="1" type="ORF">DARMORV10_C02P12510.1</name>
</gene>
<evidence type="ECO:0000313" key="1">
    <source>
        <dbReference type="EMBL" id="CAF1891332.1"/>
    </source>
</evidence>
<accession>A0A816K479</accession>
<feature type="non-terminal residue" evidence="1">
    <location>
        <position position="47"/>
    </location>
</feature>
<reference evidence="1" key="1">
    <citation type="submission" date="2021-01" db="EMBL/GenBank/DDBJ databases">
        <authorList>
            <consortium name="Genoscope - CEA"/>
            <person name="William W."/>
        </authorList>
    </citation>
    <scope>NUCLEOTIDE SEQUENCE</scope>
</reference>
<sequence length="47" mass="5447">CASLIISLLSNGDSTSRILRTQARSKRFRKKTPCHWIAIWISIPKRH</sequence>
<name>A0A816K479_BRANA</name>
<proteinExistence type="predicted"/>